<dbReference type="Proteomes" id="UP000215539">
    <property type="component" value="Chromosome 1"/>
</dbReference>
<gene>
    <name evidence="1" type="ORF">AXF12_05655</name>
    <name evidence="2" type="ORF">SAMEA44541418_00592</name>
</gene>
<dbReference type="EMBL" id="LT906449">
    <property type="protein sequence ID" value="SNV05555.1"/>
    <property type="molecule type" value="Genomic_DNA"/>
</dbReference>
<protein>
    <recommendedName>
        <fullName evidence="5">Lipoprotein</fullName>
    </recommendedName>
</protein>
<evidence type="ECO:0000313" key="3">
    <source>
        <dbReference type="Proteomes" id="UP000065822"/>
    </source>
</evidence>
<dbReference type="RefSeq" id="WP_066429092.1">
    <property type="nucleotide sequence ID" value="NZ_CP014227.1"/>
</dbReference>
<reference evidence="2 4" key="2">
    <citation type="submission" date="2017-06" db="EMBL/GenBank/DDBJ databases">
        <authorList>
            <consortium name="Pathogen Informatics"/>
        </authorList>
    </citation>
    <scope>NUCLEOTIDE SEQUENCE [LARGE SCALE GENOMIC DNA]</scope>
    <source>
        <strain evidence="2 4">NCTC12947</strain>
    </source>
</reference>
<dbReference type="EMBL" id="CP014227">
    <property type="protein sequence ID" value="AMD85049.1"/>
    <property type="molecule type" value="Genomic_DNA"/>
</dbReference>
<dbReference type="AlphaFoldDB" id="A0AAX2GYG2"/>
<sequence>MKKYLLLSVVSLLGFIACNNSKQISTDEASELITAYLEEKPLYETGKFNIHKQRLTASKDKTLIESIQRLSDDGLITIDNEKARKKWFSKDSVFIITPTLTKEAVPYIVKQYKNSATVKTIIYRLNEKQITIDKSDEKSAVCTVILDKEKTPFYNFGKDPNPNATFITQKFKLKRNEKTGWKIIKK</sequence>
<evidence type="ECO:0000313" key="2">
    <source>
        <dbReference type="EMBL" id="SNV05555.1"/>
    </source>
</evidence>
<dbReference type="Proteomes" id="UP000065822">
    <property type="component" value="Chromosome"/>
</dbReference>
<dbReference type="PROSITE" id="PS51257">
    <property type="entry name" value="PROKAR_LIPOPROTEIN"/>
    <property type="match status" value="1"/>
</dbReference>
<accession>A0AAX2GYG2</accession>
<keyword evidence="3" id="KW-1185">Reference proteome</keyword>
<dbReference type="KEGG" id="chg:AXF12_05655"/>
<evidence type="ECO:0000313" key="1">
    <source>
        <dbReference type="EMBL" id="AMD85049.1"/>
    </source>
</evidence>
<evidence type="ECO:0008006" key="5">
    <source>
        <dbReference type="Google" id="ProtNLM"/>
    </source>
</evidence>
<evidence type="ECO:0000313" key="4">
    <source>
        <dbReference type="Proteomes" id="UP000215539"/>
    </source>
</evidence>
<name>A0AAX2GYG2_9FLAO</name>
<proteinExistence type="predicted"/>
<reference evidence="1 3" key="1">
    <citation type="submission" date="2016-02" db="EMBL/GenBank/DDBJ databases">
        <authorList>
            <person name="Holder M.E."/>
            <person name="Ajami N.J."/>
            <person name="Petrosino J.F."/>
        </authorList>
    </citation>
    <scope>NUCLEOTIDE SEQUENCE [LARGE SCALE GENOMIC DNA]</scope>
    <source>
        <strain evidence="1 3">CCUG 32990</strain>
    </source>
</reference>
<organism evidence="2 4">
    <name type="scientific">Capnocytophaga haemolytica</name>
    <dbReference type="NCBI Taxonomy" id="45243"/>
    <lineage>
        <taxon>Bacteria</taxon>
        <taxon>Pseudomonadati</taxon>
        <taxon>Bacteroidota</taxon>
        <taxon>Flavobacteriia</taxon>
        <taxon>Flavobacteriales</taxon>
        <taxon>Flavobacteriaceae</taxon>
        <taxon>Capnocytophaga</taxon>
    </lineage>
</organism>